<evidence type="ECO:0000313" key="4">
    <source>
        <dbReference type="Proteomes" id="UP001152797"/>
    </source>
</evidence>
<dbReference type="OrthoDB" id="6103391at2759"/>
<evidence type="ECO:0000313" key="3">
    <source>
        <dbReference type="EMBL" id="CAL1135800.1"/>
    </source>
</evidence>
<feature type="compositionally biased region" description="Low complexity" evidence="1">
    <location>
        <begin position="859"/>
        <end position="872"/>
    </location>
</feature>
<protein>
    <submittedName>
        <fullName evidence="2">Uncharacterized protein</fullName>
    </submittedName>
</protein>
<evidence type="ECO:0000256" key="1">
    <source>
        <dbReference type="SAM" id="MobiDB-lite"/>
    </source>
</evidence>
<name>A0A9P1BZP4_9DINO</name>
<feature type="compositionally biased region" description="Low complexity" evidence="1">
    <location>
        <begin position="28"/>
        <end position="45"/>
    </location>
</feature>
<dbReference type="EMBL" id="CAMXCT030000713">
    <property type="protein sequence ID" value="CAL4769737.1"/>
    <property type="molecule type" value="Genomic_DNA"/>
</dbReference>
<keyword evidence="4" id="KW-1185">Reference proteome</keyword>
<reference evidence="2" key="1">
    <citation type="submission" date="2022-10" db="EMBL/GenBank/DDBJ databases">
        <authorList>
            <person name="Chen Y."/>
            <person name="Dougan E. K."/>
            <person name="Chan C."/>
            <person name="Rhodes N."/>
            <person name="Thang M."/>
        </authorList>
    </citation>
    <scope>NUCLEOTIDE SEQUENCE</scope>
</reference>
<feature type="region of interest" description="Disordered" evidence="1">
    <location>
        <begin position="1067"/>
        <end position="1101"/>
    </location>
</feature>
<reference evidence="3" key="2">
    <citation type="submission" date="2024-04" db="EMBL/GenBank/DDBJ databases">
        <authorList>
            <person name="Chen Y."/>
            <person name="Shah S."/>
            <person name="Dougan E. K."/>
            <person name="Thang M."/>
            <person name="Chan C."/>
        </authorList>
    </citation>
    <scope>NUCLEOTIDE SEQUENCE [LARGE SCALE GENOMIC DNA]</scope>
</reference>
<dbReference type="PANTHER" id="PTHR33050:SF7">
    <property type="entry name" value="RIBONUCLEASE H"/>
    <property type="match status" value="1"/>
</dbReference>
<dbReference type="EMBL" id="CAMXCT010000713">
    <property type="protein sequence ID" value="CAI3982425.1"/>
    <property type="molecule type" value="Genomic_DNA"/>
</dbReference>
<dbReference type="Proteomes" id="UP001152797">
    <property type="component" value="Unassembled WGS sequence"/>
</dbReference>
<organism evidence="2">
    <name type="scientific">Cladocopium goreaui</name>
    <dbReference type="NCBI Taxonomy" id="2562237"/>
    <lineage>
        <taxon>Eukaryota</taxon>
        <taxon>Sar</taxon>
        <taxon>Alveolata</taxon>
        <taxon>Dinophyceae</taxon>
        <taxon>Suessiales</taxon>
        <taxon>Symbiodiniaceae</taxon>
        <taxon>Cladocopium</taxon>
    </lineage>
</organism>
<dbReference type="SUPFAM" id="SSF56672">
    <property type="entry name" value="DNA/RNA polymerases"/>
    <property type="match status" value="1"/>
</dbReference>
<dbReference type="EMBL" id="CAMXCT020000713">
    <property type="protein sequence ID" value="CAL1135800.1"/>
    <property type="molecule type" value="Genomic_DNA"/>
</dbReference>
<proteinExistence type="predicted"/>
<dbReference type="InterPro" id="IPR043502">
    <property type="entry name" value="DNA/RNA_pol_sf"/>
</dbReference>
<dbReference type="InterPro" id="IPR052055">
    <property type="entry name" value="Hepadnavirus_pol/RT"/>
</dbReference>
<accession>A0A9P1BZP4</accession>
<feature type="region of interest" description="Disordered" evidence="1">
    <location>
        <begin position="1"/>
        <end position="46"/>
    </location>
</feature>
<sequence>MPSPQPVLVLSDSSSTDAEIVPPRPAARPRQSQQRGRPSRPSSSQVLPAVEFLTESSSEQECDPEDSRVRRGKRKRTKVAGLATLKDRLTNEVHCKALLLRKCFSCRRRCLSRFLSNHNFQKLMEFRKLWSETHKLDQDRMAFDRMKALLSSRDGDHGRTVEWTVLGHKVCLRSWKLIHAMGNGRFDRLWRAAQRGDAGPPADLRFLTRPKSVVCGDSGSARVISFLQTLYESVAETLPDIKDDLNVETVLDENRAFTGFAGGDAYSALKLSSISRGRADGSKQRRVRRYKQGLKLHAERHPDLSGLEVRYLPPGNMSEYWEQFRILEGAISVSFPVFWRVWRTEFGHLRFRPTSSHSMCASCLHHRLLLKELSPWIQARKKQALLFHEHLMSQYRDRQTYWALRGSSRLRALGQVCIIADAMDQAKFLYPRTVLMRSKNLATFQRPKLSIVGCLAHGHSLLFTVSNGNHPKDSSAMSEIFAHMLTKLSRLGIVAGATCRQLRSGHSHEDIDQIFGSMALFLVKHAKTVQTPDGFCDVVKQFCTSTNRPFENDRDVVKLDQHRPWKDFLSGAVPVMLHGTKQYMADREFNARILFYPAKVAKIWARTGQPAGVAPLNELSEEYKDHVRRFCPILESYRLNHAASHLKQWVNGELQLAPLLDTCSLPASSSLRASSSSGVDRVQAFEPKPNILKIGKGPDDKKNADKYTARAKQSIVFQAASQAWASGGPGALPVVSALSILLERLSEKGLLRISNSVKWPIGVEQLKIAWRPLIESAVSTASALMGSRFESPPKRDFFKAIIVKVPHGACGQLPVVEPAVQIEFFRKTSMARQWLCFDFNKPVEVPESPQLPAAHDEQSSSGSSDTSSSSDSSDSEVSKEVSARAAKRPKMVVPMDEPDEVMVASVSCVQHAMIGTTKDWFPYYQGRHYQAACGARLDPDRARFAHSADPSLLLALAHQLTQKKDFKWLPWKFRMSMSRSEDMAMSRASKAPRLENLQLHQLLIDEDSGLRAPNMLEAQQADKTIWYHIAELCESSTWSLDDALLEFTQNRGDLATLLQPRPRFQKIAQAPANVPSKGNKGPKGGSKGAKSSKGGSKPGVRWLSEAHPSIAGVKDEHGVYLSRRSAAYPKALAEPDKEDLAAPDLSIHLTNWKSAEDHPDVTQQLVDEEISKGWLICFDGSVEDAKQRWPHGVAIGKLGVAVSDSRPPRLVVDYTVCGTNPNCNIQEHQQLPSAKEVQRCYPLREHSEELGALGLDAKSAHKLCVIKEDHRGLVGFSLNNKLYFYKVCPFGAKFSAHWWGRLGAFWTRLLHLVIYVAHSLFLFVDDWLLVQRMDILPVTATLVTLVIQAFRLPISWRKAELDREVSWIGWNLNFSTGLIRLQHAKRDKLLKLIADLLQRPKTSKKQIEKFVGLLLWVTQIFPVMRAFIHHLYADLYKAPATLFSVDPGYWLTTIACLSDNLQFTIRPVGTAIPIGGKLLSVRHQPVQSLEDVRNCRLSDKRIWLRILDPTSNKRSLSTSSQRILRMYQEWLQHATPFVSMNPKLPWAGEAAADACAHGDCCQVGGFLRFANGDMRWFSEQWSSADFLALDIPVNSDMQKDISSYETFAQFCLLYALCYFLPGQRVSITLKSLSDNTAAEANSNFLFTTKAPLCYFVERLCMLISTVHAELDVSHIAGHSNDLADRISRLPLEDPLPPDLKASERIRLPLSEIWFPFNTPTVFPKGSKVAWKLPVSRF</sequence>
<gene>
    <name evidence="2" type="ORF">C1SCF055_LOCUS10120</name>
</gene>
<comment type="caution">
    <text evidence="2">The sequence shown here is derived from an EMBL/GenBank/DDBJ whole genome shotgun (WGS) entry which is preliminary data.</text>
</comment>
<dbReference type="PANTHER" id="PTHR33050">
    <property type="entry name" value="REVERSE TRANSCRIPTASE DOMAIN-CONTAINING PROTEIN"/>
    <property type="match status" value="1"/>
</dbReference>
<feature type="region of interest" description="Disordered" evidence="1">
    <location>
        <begin position="847"/>
        <end position="892"/>
    </location>
</feature>
<evidence type="ECO:0000313" key="2">
    <source>
        <dbReference type="EMBL" id="CAI3982425.1"/>
    </source>
</evidence>
<feature type="compositionally biased region" description="Low complexity" evidence="1">
    <location>
        <begin position="1088"/>
        <end position="1099"/>
    </location>
</feature>